<dbReference type="RefSeq" id="WP_230002561.1">
    <property type="nucleotide sequence ID" value="NZ_CP087134.1"/>
</dbReference>
<organism evidence="1 2">
    <name type="scientific">Flavobacterium cupriresistens</name>
    <dbReference type="NCBI Taxonomy" id="2893885"/>
    <lineage>
        <taxon>Bacteria</taxon>
        <taxon>Pseudomonadati</taxon>
        <taxon>Bacteroidota</taxon>
        <taxon>Flavobacteriia</taxon>
        <taxon>Flavobacteriales</taxon>
        <taxon>Flavobacteriaceae</taxon>
        <taxon>Flavobacterium</taxon>
    </lineage>
</organism>
<dbReference type="EMBL" id="JAWXVI010000001">
    <property type="protein sequence ID" value="MDX6188031.1"/>
    <property type="molecule type" value="Genomic_DNA"/>
</dbReference>
<proteinExistence type="predicted"/>
<evidence type="ECO:0008006" key="3">
    <source>
        <dbReference type="Google" id="ProtNLM"/>
    </source>
</evidence>
<dbReference type="Proteomes" id="UP001273350">
    <property type="component" value="Unassembled WGS sequence"/>
</dbReference>
<sequence>MKKLVYIICICFLIMSHKQNNNFENINFYYLGYESKTYLNNFVLLQFEIENLTNDTIYLSEKNIDLKIFKNKKNINEDNLPTYLPFIRPIKIKEFKCEEKERYEKSIEELKLKFANKLYEKNFSRNTIYKDSKDFILENIIRDCIVLMPNESIDYNKGFYSKKFDKNCKVSVKYSENKRFTYFVNDSGKRIDIND</sequence>
<evidence type="ECO:0000313" key="1">
    <source>
        <dbReference type="EMBL" id="MDX6188031.1"/>
    </source>
</evidence>
<comment type="caution">
    <text evidence="1">The sequence shown here is derived from an EMBL/GenBank/DDBJ whole genome shotgun (WGS) entry which is preliminary data.</text>
</comment>
<gene>
    <name evidence="1" type="ORF">SGQ83_01600</name>
</gene>
<keyword evidence="2" id="KW-1185">Reference proteome</keyword>
<reference evidence="1 2" key="1">
    <citation type="submission" date="2023-11" db="EMBL/GenBank/DDBJ databases">
        <title>Unpublished Manusciprt.</title>
        <authorList>
            <person name="Saticioglu I.B."/>
            <person name="Ay H."/>
            <person name="Ajmi N."/>
            <person name="Altun S."/>
            <person name="Duman M."/>
        </authorList>
    </citation>
    <scope>NUCLEOTIDE SEQUENCE [LARGE SCALE GENOMIC DNA]</scope>
    <source>
        <strain evidence="1 2">Fl-318</strain>
    </source>
</reference>
<name>A0ABU4R610_9FLAO</name>
<accession>A0ABU4R610</accession>
<protein>
    <recommendedName>
        <fullName evidence="3">GLPGLI family protein</fullName>
    </recommendedName>
</protein>
<evidence type="ECO:0000313" key="2">
    <source>
        <dbReference type="Proteomes" id="UP001273350"/>
    </source>
</evidence>